<dbReference type="InterPro" id="IPR027417">
    <property type="entry name" value="P-loop_NTPase"/>
</dbReference>
<keyword evidence="1 6" id="KW-0547">Nucleotide-binding</keyword>
<evidence type="ECO:0000256" key="6">
    <source>
        <dbReference type="RuleBase" id="RU000492"/>
    </source>
</evidence>
<protein>
    <submittedName>
        <fullName evidence="10">DEAD-box ATP-dependent RNA helicase CshC</fullName>
    </submittedName>
</protein>
<dbReference type="InterPro" id="IPR044742">
    <property type="entry name" value="DEAD/DEAH_RhlB"/>
</dbReference>
<evidence type="ECO:0000256" key="3">
    <source>
        <dbReference type="ARBA" id="ARBA00022806"/>
    </source>
</evidence>
<dbReference type="AlphaFoldDB" id="A0A6C2ULQ2"/>
<dbReference type="Pfam" id="PF00270">
    <property type="entry name" value="DEAD"/>
    <property type="match status" value="1"/>
</dbReference>
<feature type="domain" description="Helicase C-terminal" evidence="8">
    <location>
        <begin position="230"/>
        <end position="378"/>
    </location>
</feature>
<organism evidence="10 11">
    <name type="scientific">Pontiella sulfatireligans</name>
    <dbReference type="NCBI Taxonomy" id="2750658"/>
    <lineage>
        <taxon>Bacteria</taxon>
        <taxon>Pseudomonadati</taxon>
        <taxon>Kiritimatiellota</taxon>
        <taxon>Kiritimatiellia</taxon>
        <taxon>Kiritimatiellales</taxon>
        <taxon>Pontiellaceae</taxon>
        <taxon>Pontiella</taxon>
    </lineage>
</organism>
<dbReference type="PANTHER" id="PTHR47963:SF7">
    <property type="entry name" value="ATP-DEPENDENT RNA HELICASE YFML-RELATED"/>
    <property type="match status" value="1"/>
</dbReference>
<dbReference type="GO" id="GO:0005829">
    <property type="term" value="C:cytosol"/>
    <property type="evidence" value="ECO:0007669"/>
    <property type="project" value="TreeGrafter"/>
</dbReference>
<evidence type="ECO:0000256" key="5">
    <source>
        <dbReference type="PROSITE-ProRule" id="PRU00552"/>
    </source>
</evidence>
<proteinExistence type="inferred from homology"/>
<dbReference type="GO" id="GO:0009409">
    <property type="term" value="P:response to cold"/>
    <property type="evidence" value="ECO:0007669"/>
    <property type="project" value="TreeGrafter"/>
</dbReference>
<evidence type="ECO:0000256" key="2">
    <source>
        <dbReference type="ARBA" id="ARBA00022801"/>
    </source>
</evidence>
<dbReference type="SMART" id="SM00490">
    <property type="entry name" value="HELICc"/>
    <property type="match status" value="1"/>
</dbReference>
<feature type="short sequence motif" description="Q motif" evidence="5">
    <location>
        <begin position="1"/>
        <end position="29"/>
    </location>
</feature>
<dbReference type="Proteomes" id="UP000346198">
    <property type="component" value="Unassembled WGS sequence"/>
</dbReference>
<dbReference type="PROSITE" id="PS51192">
    <property type="entry name" value="HELICASE_ATP_BIND_1"/>
    <property type="match status" value="1"/>
</dbReference>
<evidence type="ECO:0000256" key="1">
    <source>
        <dbReference type="ARBA" id="ARBA00022741"/>
    </source>
</evidence>
<dbReference type="Gene3D" id="3.40.50.300">
    <property type="entry name" value="P-loop containing nucleotide triphosphate hydrolases"/>
    <property type="match status" value="2"/>
</dbReference>
<evidence type="ECO:0000259" key="7">
    <source>
        <dbReference type="PROSITE" id="PS51192"/>
    </source>
</evidence>
<evidence type="ECO:0000313" key="10">
    <source>
        <dbReference type="EMBL" id="VGO20899.1"/>
    </source>
</evidence>
<dbReference type="PROSITE" id="PS00039">
    <property type="entry name" value="DEAD_ATP_HELICASE"/>
    <property type="match status" value="1"/>
</dbReference>
<dbReference type="InterPro" id="IPR011545">
    <property type="entry name" value="DEAD/DEAH_box_helicase_dom"/>
</dbReference>
<dbReference type="GO" id="GO:0016787">
    <property type="term" value="F:hydrolase activity"/>
    <property type="evidence" value="ECO:0007669"/>
    <property type="project" value="UniProtKB-KW"/>
</dbReference>
<evidence type="ECO:0000313" key="11">
    <source>
        <dbReference type="Proteomes" id="UP000346198"/>
    </source>
</evidence>
<dbReference type="RefSeq" id="WP_136062403.1">
    <property type="nucleotide sequence ID" value="NZ_CAAHFH010000002.1"/>
</dbReference>
<dbReference type="GO" id="GO:0005840">
    <property type="term" value="C:ribosome"/>
    <property type="evidence" value="ECO:0007669"/>
    <property type="project" value="TreeGrafter"/>
</dbReference>
<keyword evidence="2 6" id="KW-0378">Hydrolase</keyword>
<feature type="domain" description="Helicase ATP-binding" evidence="7">
    <location>
        <begin position="32"/>
        <end position="204"/>
    </location>
</feature>
<feature type="domain" description="DEAD-box RNA helicase Q" evidence="9">
    <location>
        <begin position="1"/>
        <end position="29"/>
    </location>
</feature>
<gene>
    <name evidence="10" type="primary">cshC</name>
    <name evidence="10" type="ORF">SCARR_02966</name>
</gene>
<dbReference type="InterPro" id="IPR014001">
    <property type="entry name" value="Helicase_ATP-bd"/>
</dbReference>
<dbReference type="CDD" id="cd00268">
    <property type="entry name" value="DEADc"/>
    <property type="match status" value="1"/>
</dbReference>
<sequence>MNFTDLGISPALVRALDKEGITTPMPIQAEALPTLLEGSDAYVSAQTGTGKTLAYLLPIFQKIDPAIPNAQAIVLAPTHELASQIHQQALRLAQNSGMPIKSLLLIGGASTKRQLEKLKKKPPLVIGSSGRILELIRSKKLKVPKVGTVVIDEADRMLFGESAQTVDEILKTLPLRPQLVFASATVQPESFATAGELAPEMKHLAAAANQVNADIQHLCFYAEERSKADLLRKLIRATEPKRAIVFVHRNKDAELVASKMHHYGISVADIHGTHGKLARKKAMDDIRSGKVSILIASDVAARGLDIKGVTHIFNYDVPSSSKDYLHRVGRCGRAGEQGYALSLMTEQEGRLAARYEKELGIQMIEAEIHQGQIFAAEE</sequence>
<dbReference type="SMART" id="SM00487">
    <property type="entry name" value="DEXDc"/>
    <property type="match status" value="1"/>
</dbReference>
<dbReference type="InterPro" id="IPR001650">
    <property type="entry name" value="Helicase_C-like"/>
</dbReference>
<dbReference type="InterPro" id="IPR000629">
    <property type="entry name" value="RNA-helicase_DEAD-box_CS"/>
</dbReference>
<accession>A0A6C2ULQ2</accession>
<dbReference type="PANTHER" id="PTHR47963">
    <property type="entry name" value="DEAD-BOX ATP-DEPENDENT RNA HELICASE 47, MITOCHONDRIAL"/>
    <property type="match status" value="1"/>
</dbReference>
<dbReference type="PROSITE" id="PS51194">
    <property type="entry name" value="HELICASE_CTER"/>
    <property type="match status" value="1"/>
</dbReference>
<dbReference type="GO" id="GO:0003724">
    <property type="term" value="F:RNA helicase activity"/>
    <property type="evidence" value="ECO:0007669"/>
    <property type="project" value="InterPro"/>
</dbReference>
<reference evidence="10 11" key="1">
    <citation type="submission" date="2019-04" db="EMBL/GenBank/DDBJ databases">
        <authorList>
            <person name="Van Vliet M D."/>
        </authorList>
    </citation>
    <scope>NUCLEOTIDE SEQUENCE [LARGE SCALE GENOMIC DNA]</scope>
    <source>
        <strain evidence="10 11">F21</strain>
    </source>
</reference>
<dbReference type="CDD" id="cd18787">
    <property type="entry name" value="SF2_C_DEAD"/>
    <property type="match status" value="1"/>
</dbReference>
<keyword evidence="3 6" id="KW-0347">Helicase</keyword>
<dbReference type="GO" id="GO:0033592">
    <property type="term" value="F:RNA strand annealing activity"/>
    <property type="evidence" value="ECO:0007669"/>
    <property type="project" value="TreeGrafter"/>
</dbReference>
<name>A0A6C2ULQ2_9BACT</name>
<dbReference type="GO" id="GO:0005524">
    <property type="term" value="F:ATP binding"/>
    <property type="evidence" value="ECO:0007669"/>
    <property type="project" value="UniProtKB-KW"/>
</dbReference>
<dbReference type="Pfam" id="PF00271">
    <property type="entry name" value="Helicase_C"/>
    <property type="match status" value="1"/>
</dbReference>
<dbReference type="InterPro" id="IPR014014">
    <property type="entry name" value="RNA_helicase_DEAD_Q_motif"/>
</dbReference>
<dbReference type="PROSITE" id="PS51195">
    <property type="entry name" value="Q_MOTIF"/>
    <property type="match status" value="1"/>
</dbReference>
<evidence type="ECO:0000259" key="8">
    <source>
        <dbReference type="PROSITE" id="PS51194"/>
    </source>
</evidence>
<dbReference type="EMBL" id="CAAHFH010000002">
    <property type="protein sequence ID" value="VGO20899.1"/>
    <property type="molecule type" value="Genomic_DNA"/>
</dbReference>
<keyword evidence="11" id="KW-1185">Reference proteome</keyword>
<dbReference type="InterPro" id="IPR050547">
    <property type="entry name" value="DEAD_box_RNA_helicases"/>
</dbReference>
<keyword evidence="4 6" id="KW-0067">ATP-binding</keyword>
<evidence type="ECO:0000259" key="9">
    <source>
        <dbReference type="PROSITE" id="PS51195"/>
    </source>
</evidence>
<comment type="similarity">
    <text evidence="6">Belongs to the DEAD box helicase family.</text>
</comment>
<evidence type="ECO:0000256" key="4">
    <source>
        <dbReference type="ARBA" id="ARBA00022840"/>
    </source>
</evidence>
<dbReference type="SUPFAM" id="SSF52540">
    <property type="entry name" value="P-loop containing nucleoside triphosphate hydrolases"/>
    <property type="match status" value="1"/>
</dbReference>